<reference evidence="1 2" key="1">
    <citation type="submission" date="2019-02" db="EMBL/GenBank/DDBJ databases">
        <title>Deep-cultivation of Planctomycetes and their phenomic and genomic characterization uncovers novel biology.</title>
        <authorList>
            <person name="Wiegand S."/>
            <person name="Jogler M."/>
            <person name="Boedeker C."/>
            <person name="Pinto D."/>
            <person name="Vollmers J."/>
            <person name="Rivas-Marin E."/>
            <person name="Kohn T."/>
            <person name="Peeters S.H."/>
            <person name="Heuer A."/>
            <person name="Rast P."/>
            <person name="Oberbeckmann S."/>
            <person name="Bunk B."/>
            <person name="Jeske O."/>
            <person name="Meyerdierks A."/>
            <person name="Storesund J.E."/>
            <person name="Kallscheuer N."/>
            <person name="Luecker S."/>
            <person name="Lage O.M."/>
            <person name="Pohl T."/>
            <person name="Merkel B.J."/>
            <person name="Hornburger P."/>
            <person name="Mueller R.-W."/>
            <person name="Bruemmer F."/>
            <person name="Labrenz M."/>
            <person name="Spormann A.M."/>
            <person name="Op den Camp H."/>
            <person name="Overmann J."/>
            <person name="Amann R."/>
            <person name="Jetten M.S.M."/>
            <person name="Mascher T."/>
            <person name="Medema M.H."/>
            <person name="Devos D.P."/>
            <person name="Kaster A.-K."/>
            <person name="Ovreas L."/>
            <person name="Rohde M."/>
            <person name="Galperin M.Y."/>
            <person name="Jogler C."/>
        </authorList>
    </citation>
    <scope>NUCLEOTIDE SEQUENCE [LARGE SCALE GENOMIC DNA]</scope>
    <source>
        <strain evidence="1 2">ETA_A1</strain>
    </source>
</reference>
<dbReference type="EMBL" id="CP036273">
    <property type="protein sequence ID" value="QDU18976.1"/>
    <property type="molecule type" value="Genomic_DNA"/>
</dbReference>
<keyword evidence="2" id="KW-1185">Reference proteome</keyword>
<gene>
    <name evidence="1" type="ORF">ETAA1_08770</name>
</gene>
<organism evidence="1 2">
    <name type="scientific">Urbifossiella limnaea</name>
    <dbReference type="NCBI Taxonomy" id="2528023"/>
    <lineage>
        <taxon>Bacteria</taxon>
        <taxon>Pseudomonadati</taxon>
        <taxon>Planctomycetota</taxon>
        <taxon>Planctomycetia</taxon>
        <taxon>Gemmatales</taxon>
        <taxon>Gemmataceae</taxon>
        <taxon>Urbifossiella</taxon>
    </lineage>
</organism>
<evidence type="ECO:0000313" key="1">
    <source>
        <dbReference type="EMBL" id="QDU18976.1"/>
    </source>
</evidence>
<dbReference type="Proteomes" id="UP000319576">
    <property type="component" value="Chromosome"/>
</dbReference>
<proteinExistence type="predicted"/>
<name>A0A517XNC2_9BACT</name>
<dbReference type="RefSeq" id="WP_202920654.1">
    <property type="nucleotide sequence ID" value="NZ_CP036273.1"/>
</dbReference>
<dbReference type="KEGG" id="uli:ETAA1_08770"/>
<evidence type="ECO:0000313" key="2">
    <source>
        <dbReference type="Proteomes" id="UP000319576"/>
    </source>
</evidence>
<sequence>MAKRPPGGGSADDVRPAVEEIAGLVDAFRRGHRTDEYAELCRTLTEKPARKRPSASAV</sequence>
<protein>
    <submittedName>
        <fullName evidence="1">Uncharacterized protein</fullName>
    </submittedName>
</protein>
<dbReference type="AlphaFoldDB" id="A0A517XNC2"/>
<accession>A0A517XNC2</accession>